<organism evidence="1">
    <name type="scientific">Caudovirales sp. ct2A51</name>
    <dbReference type="NCBI Taxonomy" id="2827630"/>
    <lineage>
        <taxon>Viruses</taxon>
        <taxon>Duplodnaviria</taxon>
        <taxon>Heunggongvirae</taxon>
        <taxon>Uroviricota</taxon>
        <taxon>Caudoviricetes</taxon>
    </lineage>
</organism>
<reference evidence="1" key="1">
    <citation type="journal article" date="2021" name="Proc. Natl. Acad. Sci. U.S.A.">
        <title>A Catalog of Tens of Thousands of Viruses from Human Metagenomes Reveals Hidden Associations with Chronic Diseases.</title>
        <authorList>
            <person name="Tisza M.J."/>
            <person name="Buck C.B."/>
        </authorList>
    </citation>
    <scope>NUCLEOTIDE SEQUENCE</scope>
    <source>
        <strain evidence="1">Ct2A51</strain>
    </source>
</reference>
<protein>
    <submittedName>
        <fullName evidence="1">Uncharacterized protein</fullName>
    </submittedName>
</protein>
<sequence length="35" mass="4090">MQKPLLNAEKSALLINRTALDLIKKTNSMYQNKYH</sequence>
<name>A0A8S5SZI2_9CAUD</name>
<accession>A0A8S5SZI2</accession>
<evidence type="ECO:0000313" key="1">
    <source>
        <dbReference type="EMBL" id="DAF56366.1"/>
    </source>
</evidence>
<proteinExistence type="predicted"/>
<dbReference type="EMBL" id="BK032714">
    <property type="protein sequence ID" value="DAF56366.1"/>
    <property type="molecule type" value="Genomic_DNA"/>
</dbReference>